<dbReference type="RefSeq" id="WP_252443089.1">
    <property type="nucleotide sequence ID" value="NZ_JAGSOV010000059.1"/>
</dbReference>
<dbReference type="Proteomes" id="UP001165283">
    <property type="component" value="Unassembled WGS sequence"/>
</dbReference>
<organism evidence="2 3">
    <name type="scientific">Pseudonocardia humida</name>
    <dbReference type="NCBI Taxonomy" id="2800819"/>
    <lineage>
        <taxon>Bacteria</taxon>
        <taxon>Bacillati</taxon>
        <taxon>Actinomycetota</taxon>
        <taxon>Actinomycetes</taxon>
        <taxon>Pseudonocardiales</taxon>
        <taxon>Pseudonocardiaceae</taxon>
        <taxon>Pseudonocardia</taxon>
    </lineage>
</organism>
<evidence type="ECO:0000313" key="2">
    <source>
        <dbReference type="EMBL" id="MCO1658765.1"/>
    </source>
</evidence>
<sequence length="148" mass="15933">MIRGPEPLDPRPRSTEDPLPPAREQLPLPRRRQQAHLEPQLRERGGAGDGTPFSAFAAPTATEDQAAEPTGPTAFSSRLGQALQRGPGGLADRPVERSGVPGEPEAAVPADPAERVVRPERAADRAAAFRAATRRGRRPGQHPRRPRT</sequence>
<comment type="caution">
    <text evidence="2">The sequence shown here is derived from an EMBL/GenBank/DDBJ whole genome shotgun (WGS) entry which is preliminary data.</text>
</comment>
<dbReference type="EMBL" id="JAGSOV010000059">
    <property type="protein sequence ID" value="MCO1658765.1"/>
    <property type="molecule type" value="Genomic_DNA"/>
</dbReference>
<accession>A0ABT1A6W9</accession>
<feature type="region of interest" description="Disordered" evidence="1">
    <location>
        <begin position="1"/>
        <end position="148"/>
    </location>
</feature>
<protein>
    <recommendedName>
        <fullName evidence="4">Syndecan 1</fullName>
    </recommendedName>
</protein>
<name>A0ABT1A6W9_9PSEU</name>
<evidence type="ECO:0000313" key="3">
    <source>
        <dbReference type="Proteomes" id="UP001165283"/>
    </source>
</evidence>
<feature type="compositionally biased region" description="Basic residues" evidence="1">
    <location>
        <begin position="132"/>
        <end position="148"/>
    </location>
</feature>
<keyword evidence="3" id="KW-1185">Reference proteome</keyword>
<evidence type="ECO:0008006" key="4">
    <source>
        <dbReference type="Google" id="ProtNLM"/>
    </source>
</evidence>
<feature type="compositionally biased region" description="Low complexity" evidence="1">
    <location>
        <begin position="99"/>
        <end position="111"/>
    </location>
</feature>
<feature type="compositionally biased region" description="Basic and acidic residues" evidence="1">
    <location>
        <begin position="112"/>
        <end position="124"/>
    </location>
</feature>
<feature type="compositionally biased region" description="Basic and acidic residues" evidence="1">
    <location>
        <begin position="1"/>
        <end position="16"/>
    </location>
</feature>
<proteinExistence type="predicted"/>
<feature type="compositionally biased region" description="Low complexity" evidence="1">
    <location>
        <begin position="51"/>
        <end position="62"/>
    </location>
</feature>
<reference evidence="2" key="1">
    <citation type="submission" date="2021-04" db="EMBL/GenBank/DDBJ databases">
        <title>Pseudonocardia sp. nov., isolated from sandy soil of mangrove forest.</title>
        <authorList>
            <person name="Zan Z."/>
            <person name="Huang R."/>
            <person name="Liu W."/>
        </authorList>
    </citation>
    <scope>NUCLEOTIDE SEQUENCE</scope>
    <source>
        <strain evidence="2">S2-4</strain>
    </source>
</reference>
<gene>
    <name evidence="2" type="ORF">KDL28_27220</name>
</gene>
<evidence type="ECO:0000256" key="1">
    <source>
        <dbReference type="SAM" id="MobiDB-lite"/>
    </source>
</evidence>